<dbReference type="PANTHER" id="PTHR43861:SF1">
    <property type="entry name" value="TRANS-ACONITATE 2-METHYLTRANSFERASE"/>
    <property type="match status" value="1"/>
</dbReference>
<organism evidence="4 5">
    <name type="scientific">Desulfotruncus arcticus DSM 17038</name>
    <dbReference type="NCBI Taxonomy" id="1121424"/>
    <lineage>
        <taxon>Bacteria</taxon>
        <taxon>Bacillati</taxon>
        <taxon>Bacillota</taxon>
        <taxon>Clostridia</taxon>
        <taxon>Eubacteriales</taxon>
        <taxon>Desulfallaceae</taxon>
        <taxon>Desulfotruncus</taxon>
    </lineage>
</organism>
<dbReference type="OrthoDB" id="9784101at2"/>
<dbReference type="GO" id="GO:0008168">
    <property type="term" value="F:methyltransferase activity"/>
    <property type="evidence" value="ECO:0007669"/>
    <property type="project" value="UniProtKB-KW"/>
</dbReference>
<dbReference type="Proteomes" id="UP000199337">
    <property type="component" value="Unassembled WGS sequence"/>
</dbReference>
<dbReference type="InterPro" id="IPR041698">
    <property type="entry name" value="Methyltransf_25"/>
</dbReference>
<protein>
    <submittedName>
        <fullName evidence="4">Ubiquinone/menaquinone biosynthesis C-methylase UbiE</fullName>
    </submittedName>
</protein>
<dbReference type="CDD" id="cd02440">
    <property type="entry name" value="AdoMet_MTases"/>
    <property type="match status" value="1"/>
</dbReference>
<dbReference type="InterPro" id="IPR029063">
    <property type="entry name" value="SAM-dependent_MTases_sf"/>
</dbReference>
<dbReference type="RefSeq" id="WP_092470304.1">
    <property type="nucleotide sequence ID" value="NZ_FOOX01000004.1"/>
</dbReference>
<evidence type="ECO:0000259" key="3">
    <source>
        <dbReference type="Pfam" id="PF13649"/>
    </source>
</evidence>
<proteinExistence type="predicted"/>
<accession>A0A1I2RNE9</accession>
<keyword evidence="5" id="KW-1185">Reference proteome</keyword>
<dbReference type="EMBL" id="FOOX01000004">
    <property type="protein sequence ID" value="SFG39296.1"/>
    <property type="molecule type" value="Genomic_DNA"/>
</dbReference>
<evidence type="ECO:0000313" key="5">
    <source>
        <dbReference type="Proteomes" id="UP000199337"/>
    </source>
</evidence>
<evidence type="ECO:0000313" key="4">
    <source>
        <dbReference type="EMBL" id="SFG39296.1"/>
    </source>
</evidence>
<dbReference type="PANTHER" id="PTHR43861">
    <property type="entry name" value="TRANS-ACONITATE 2-METHYLTRANSFERASE-RELATED"/>
    <property type="match status" value="1"/>
</dbReference>
<evidence type="ECO:0000256" key="2">
    <source>
        <dbReference type="ARBA" id="ARBA00022679"/>
    </source>
</evidence>
<keyword evidence="2" id="KW-0808">Transferase</keyword>
<dbReference type="STRING" id="341036.SAMN05660649_01540"/>
<dbReference type="SUPFAM" id="SSF53335">
    <property type="entry name" value="S-adenosyl-L-methionine-dependent methyltransferases"/>
    <property type="match status" value="1"/>
</dbReference>
<keyword evidence="1 4" id="KW-0489">Methyltransferase</keyword>
<dbReference type="GO" id="GO:0032259">
    <property type="term" value="P:methylation"/>
    <property type="evidence" value="ECO:0007669"/>
    <property type="project" value="UniProtKB-KW"/>
</dbReference>
<sequence>MSTYPAWQYDEFQQIGKDYANIEEVQAYDTRHAKIRDIKTEIRIVIDIIGLNKNDLVLEFGSGTGEFAIEASRLCEKVYAVDISPVMLEFARQKAENRGISNIKFCHAGFLTYEHKGMPLNAVVSQLALHHLPDFWKLVALRRIYKMLSAGGKFYLRDIVYTSKVNDYDDFFSNWISNISLSADDKIARDIEAHIKNEYSTLDWVMEGLIQRAGFSIDKLDYHEGFMGVYVCTKK</sequence>
<feature type="domain" description="Methyltransferase" evidence="3">
    <location>
        <begin position="57"/>
        <end position="152"/>
    </location>
</feature>
<reference evidence="5" key="1">
    <citation type="submission" date="2016-10" db="EMBL/GenBank/DDBJ databases">
        <authorList>
            <person name="Varghese N."/>
            <person name="Submissions S."/>
        </authorList>
    </citation>
    <scope>NUCLEOTIDE SEQUENCE [LARGE SCALE GENOMIC DNA]</scope>
    <source>
        <strain evidence="5">DSM 17038</strain>
    </source>
</reference>
<dbReference type="Pfam" id="PF13649">
    <property type="entry name" value="Methyltransf_25"/>
    <property type="match status" value="1"/>
</dbReference>
<gene>
    <name evidence="4" type="ORF">SAMN05660649_01540</name>
</gene>
<name>A0A1I2RNE9_9FIRM</name>
<dbReference type="Gene3D" id="3.40.50.150">
    <property type="entry name" value="Vaccinia Virus protein VP39"/>
    <property type="match status" value="1"/>
</dbReference>
<evidence type="ECO:0000256" key="1">
    <source>
        <dbReference type="ARBA" id="ARBA00022603"/>
    </source>
</evidence>
<keyword evidence="4" id="KW-0830">Ubiquinone</keyword>
<dbReference type="AlphaFoldDB" id="A0A1I2RNE9"/>